<evidence type="ECO:0000256" key="3">
    <source>
        <dbReference type="ARBA" id="ARBA00022989"/>
    </source>
</evidence>
<reference evidence="7 8" key="1">
    <citation type="submission" date="2024-08" db="EMBL/GenBank/DDBJ databases">
        <title>Gnathostoma spinigerum genome.</title>
        <authorList>
            <person name="Gonzalez-Bertolin B."/>
            <person name="Monzon S."/>
            <person name="Zaballos A."/>
            <person name="Jimenez P."/>
            <person name="Dekumyoy P."/>
            <person name="Varona S."/>
            <person name="Cuesta I."/>
            <person name="Sumanam S."/>
            <person name="Adisakwattana P."/>
            <person name="Gasser R.B."/>
            <person name="Hernandez-Gonzalez A."/>
            <person name="Young N.D."/>
            <person name="Perteguer M.J."/>
        </authorList>
    </citation>
    <scope>NUCLEOTIDE SEQUENCE [LARGE SCALE GENOMIC DNA]</scope>
    <source>
        <strain evidence="7">AL3</strain>
        <tissue evidence="7">Liver</tissue>
    </source>
</reference>
<feature type="transmembrane region" description="Helical" evidence="5">
    <location>
        <begin position="196"/>
        <end position="216"/>
    </location>
</feature>
<gene>
    <name evidence="7" type="ORF">AB6A40_001166</name>
</gene>
<keyword evidence="8" id="KW-1185">Reference proteome</keyword>
<dbReference type="InterPro" id="IPR020846">
    <property type="entry name" value="MFS_dom"/>
</dbReference>
<dbReference type="AlphaFoldDB" id="A0ABD6E5N9"/>
<dbReference type="EMBL" id="JBGFUD010000403">
    <property type="protein sequence ID" value="MFH4974457.1"/>
    <property type="molecule type" value="Genomic_DNA"/>
</dbReference>
<keyword evidence="2 5" id="KW-0812">Transmembrane</keyword>
<keyword evidence="3 5" id="KW-1133">Transmembrane helix</keyword>
<dbReference type="PROSITE" id="PS50850">
    <property type="entry name" value="MFS"/>
    <property type="match status" value="1"/>
</dbReference>
<evidence type="ECO:0000256" key="1">
    <source>
        <dbReference type="ARBA" id="ARBA00004141"/>
    </source>
</evidence>
<protein>
    <recommendedName>
        <fullName evidence="6">Major facilitator superfamily (MFS) profile domain-containing protein</fullName>
    </recommendedName>
</protein>
<name>A0ABD6E5N9_9BILA</name>
<evidence type="ECO:0000259" key="6">
    <source>
        <dbReference type="PROSITE" id="PS50850"/>
    </source>
</evidence>
<proteinExistence type="predicted"/>
<organism evidence="7 8">
    <name type="scientific">Gnathostoma spinigerum</name>
    <dbReference type="NCBI Taxonomy" id="75299"/>
    <lineage>
        <taxon>Eukaryota</taxon>
        <taxon>Metazoa</taxon>
        <taxon>Ecdysozoa</taxon>
        <taxon>Nematoda</taxon>
        <taxon>Chromadorea</taxon>
        <taxon>Rhabditida</taxon>
        <taxon>Spirurina</taxon>
        <taxon>Gnathostomatomorpha</taxon>
        <taxon>Gnathostomatoidea</taxon>
        <taxon>Gnathostomatidae</taxon>
        <taxon>Gnathostoma</taxon>
    </lineage>
</organism>
<comment type="caution">
    <text evidence="7">The sequence shown here is derived from an EMBL/GenBank/DDBJ whole genome shotgun (WGS) entry which is preliminary data.</text>
</comment>
<keyword evidence="4 5" id="KW-0472">Membrane</keyword>
<evidence type="ECO:0000256" key="4">
    <source>
        <dbReference type="ARBA" id="ARBA00023136"/>
    </source>
</evidence>
<accession>A0ABD6E5N9</accession>
<sequence length="297" mass="34317">MTKKDKVHKDPTTIGEYLKLNKYVAYFCVVYELMLLPEISNILFMVYGGARPDIVACGNISLTHLSSQTEKCDAMAQIQMDTECEPVLKPQFESVNYEFNYLCVNNSIIKDSISFQMIGLMAGNMLFGQLSDMYGRKKMLQVCTASMIILGFISSFANNLVTFSFARLFVMFFVGGHHSVNYVYMLENLPIRHRMWIMTVITFSPNYIILAIIAYYSHDWRTLSRILSAVAILPLIMSRYLHESPRWLLQRDKINRARHVFHDIETWSTHKAEKLTRREGQLEAVLDNTVKVQSVTY</sequence>
<dbReference type="InterPro" id="IPR005828">
    <property type="entry name" value="MFS_sugar_transport-like"/>
</dbReference>
<dbReference type="PANTHER" id="PTHR24064">
    <property type="entry name" value="SOLUTE CARRIER FAMILY 22 MEMBER"/>
    <property type="match status" value="1"/>
</dbReference>
<dbReference type="InterPro" id="IPR036259">
    <property type="entry name" value="MFS_trans_sf"/>
</dbReference>
<evidence type="ECO:0000256" key="5">
    <source>
        <dbReference type="SAM" id="Phobius"/>
    </source>
</evidence>
<evidence type="ECO:0000313" key="7">
    <source>
        <dbReference type="EMBL" id="MFH4974457.1"/>
    </source>
</evidence>
<dbReference type="Pfam" id="PF00083">
    <property type="entry name" value="Sugar_tr"/>
    <property type="match status" value="1"/>
</dbReference>
<evidence type="ECO:0000313" key="8">
    <source>
        <dbReference type="Proteomes" id="UP001608902"/>
    </source>
</evidence>
<dbReference type="SUPFAM" id="SSF103473">
    <property type="entry name" value="MFS general substrate transporter"/>
    <property type="match status" value="1"/>
</dbReference>
<dbReference type="Gene3D" id="1.20.1250.20">
    <property type="entry name" value="MFS general substrate transporter like domains"/>
    <property type="match status" value="1"/>
</dbReference>
<dbReference type="GO" id="GO:0016020">
    <property type="term" value="C:membrane"/>
    <property type="evidence" value="ECO:0007669"/>
    <property type="project" value="UniProtKB-SubCell"/>
</dbReference>
<comment type="subcellular location">
    <subcellularLocation>
        <location evidence="1">Membrane</location>
        <topology evidence="1">Multi-pass membrane protein</topology>
    </subcellularLocation>
</comment>
<feature type="domain" description="Major facilitator superfamily (MFS) profile" evidence="6">
    <location>
        <begin position="18"/>
        <end position="297"/>
    </location>
</feature>
<dbReference type="Proteomes" id="UP001608902">
    <property type="component" value="Unassembled WGS sequence"/>
</dbReference>
<evidence type="ECO:0000256" key="2">
    <source>
        <dbReference type="ARBA" id="ARBA00022692"/>
    </source>
</evidence>